<evidence type="ECO:0000313" key="2">
    <source>
        <dbReference type="Proteomes" id="UP000268829"/>
    </source>
</evidence>
<dbReference type="AlphaFoldDB" id="A0A3M8AM25"/>
<evidence type="ECO:0000313" key="1">
    <source>
        <dbReference type="EMBL" id="RNB51677.1"/>
    </source>
</evidence>
<dbReference type="Proteomes" id="UP000268829">
    <property type="component" value="Unassembled WGS sequence"/>
</dbReference>
<name>A0A3M8AM25_9BACL</name>
<protein>
    <submittedName>
        <fullName evidence="1">Uncharacterized protein</fullName>
    </submittedName>
</protein>
<keyword evidence="2" id="KW-1185">Reference proteome</keyword>
<dbReference type="EMBL" id="RHHS01000065">
    <property type="protein sequence ID" value="RNB51677.1"/>
    <property type="molecule type" value="Genomic_DNA"/>
</dbReference>
<gene>
    <name evidence="1" type="ORF">EDM57_22310</name>
</gene>
<organism evidence="1 2">
    <name type="scientific">Brevibacillus gelatini</name>
    <dbReference type="NCBI Taxonomy" id="1655277"/>
    <lineage>
        <taxon>Bacteria</taxon>
        <taxon>Bacillati</taxon>
        <taxon>Bacillota</taxon>
        <taxon>Bacilli</taxon>
        <taxon>Bacillales</taxon>
        <taxon>Paenibacillaceae</taxon>
        <taxon>Brevibacillus</taxon>
    </lineage>
</organism>
<accession>A0A3M8AM25</accession>
<reference evidence="1 2" key="1">
    <citation type="submission" date="2018-10" db="EMBL/GenBank/DDBJ databases">
        <title>Phylogenomics of Brevibacillus.</title>
        <authorList>
            <person name="Dunlap C."/>
        </authorList>
    </citation>
    <scope>NUCLEOTIDE SEQUENCE [LARGE SCALE GENOMIC DNA]</scope>
    <source>
        <strain evidence="1 2">DSM 100115</strain>
    </source>
</reference>
<proteinExistence type="predicted"/>
<sequence length="60" mass="7006">MNNEHPVTKRTSFCGALFTICLGSMESNEIAYALIAFFSQGERFAFADWQSFFIKRRKYQ</sequence>
<comment type="caution">
    <text evidence="1">The sequence shown here is derived from an EMBL/GenBank/DDBJ whole genome shotgun (WGS) entry which is preliminary data.</text>
</comment>